<name>A0ABV0TLE3_9TELE</name>
<evidence type="ECO:0000313" key="8">
    <source>
        <dbReference type="EMBL" id="MEQ2233760.1"/>
    </source>
</evidence>
<sequence length="212" mass="23759">MSNSKEGTSCPDGYRALSTAELRELLQSDDKMDQIIRLNEKFQELQVDREMLLTSNRSLAEESLAQRPSLNNGKLQLAEKYKELSNLITTCWEKQSQLGRHPNMTPQFETSKAKLYLNPIQLSVTAALVLRLKEASHQSTEKVLSVTETSLHLLSKSLSMTGVRSWEPNGAYQMPAGSLQQLSRNLQAKLGRVGSLFQQVLLLTVQLAEDVI</sequence>
<dbReference type="Pfam" id="PF07200">
    <property type="entry name" value="Mod_r"/>
    <property type="match status" value="1"/>
</dbReference>
<evidence type="ECO:0000256" key="1">
    <source>
        <dbReference type="ARBA" id="ARBA00004633"/>
    </source>
</evidence>
<proteinExistence type="inferred from homology"/>
<dbReference type="Proteomes" id="UP001482620">
    <property type="component" value="Unassembled WGS sequence"/>
</dbReference>
<evidence type="ECO:0000256" key="4">
    <source>
        <dbReference type="ARBA" id="ARBA00022753"/>
    </source>
</evidence>
<comment type="similarity">
    <text evidence="2">Belongs to the VPS37 family.</text>
</comment>
<evidence type="ECO:0000256" key="2">
    <source>
        <dbReference type="ARBA" id="ARBA00007617"/>
    </source>
</evidence>
<protein>
    <recommendedName>
        <fullName evidence="7">VPS37 C-terminal domain-containing protein</fullName>
    </recommendedName>
</protein>
<comment type="subcellular location">
    <subcellularLocation>
        <location evidence="1">Late endosome membrane</location>
        <topology evidence="1">Peripheral membrane protein</topology>
    </subcellularLocation>
</comment>
<evidence type="ECO:0000256" key="3">
    <source>
        <dbReference type="ARBA" id="ARBA00022448"/>
    </source>
</evidence>
<accession>A0ABV0TLE3</accession>
<keyword evidence="9" id="KW-1185">Reference proteome</keyword>
<dbReference type="EMBL" id="JAHRIQ010037800">
    <property type="protein sequence ID" value="MEQ2233760.1"/>
    <property type="molecule type" value="Genomic_DNA"/>
</dbReference>
<gene>
    <name evidence="8" type="ORF">ILYODFUR_025157</name>
</gene>
<evidence type="ECO:0000259" key="7">
    <source>
        <dbReference type="Pfam" id="PF07200"/>
    </source>
</evidence>
<dbReference type="InterPro" id="IPR009851">
    <property type="entry name" value="Mod_r"/>
</dbReference>
<evidence type="ECO:0000256" key="6">
    <source>
        <dbReference type="ARBA" id="ARBA00025010"/>
    </source>
</evidence>
<dbReference type="PANTHER" id="PTHR13678:SF24">
    <property type="entry name" value="SI:CH211-284F22.3"/>
    <property type="match status" value="1"/>
</dbReference>
<organism evidence="8 9">
    <name type="scientific">Ilyodon furcidens</name>
    <name type="common">goldbreast splitfin</name>
    <dbReference type="NCBI Taxonomy" id="33524"/>
    <lineage>
        <taxon>Eukaryota</taxon>
        <taxon>Metazoa</taxon>
        <taxon>Chordata</taxon>
        <taxon>Craniata</taxon>
        <taxon>Vertebrata</taxon>
        <taxon>Euteleostomi</taxon>
        <taxon>Actinopterygii</taxon>
        <taxon>Neopterygii</taxon>
        <taxon>Teleostei</taxon>
        <taxon>Neoteleostei</taxon>
        <taxon>Acanthomorphata</taxon>
        <taxon>Ovalentaria</taxon>
        <taxon>Atherinomorphae</taxon>
        <taxon>Cyprinodontiformes</taxon>
        <taxon>Goodeidae</taxon>
        <taxon>Ilyodon</taxon>
    </lineage>
</organism>
<comment type="caution">
    <text evidence="8">The sequence shown here is derived from an EMBL/GenBank/DDBJ whole genome shotgun (WGS) entry which is preliminary data.</text>
</comment>
<keyword evidence="5" id="KW-0653">Protein transport</keyword>
<keyword evidence="4" id="KW-0967">Endosome</keyword>
<reference evidence="8 9" key="1">
    <citation type="submission" date="2021-06" db="EMBL/GenBank/DDBJ databases">
        <authorList>
            <person name="Palmer J.M."/>
        </authorList>
    </citation>
    <scope>NUCLEOTIDE SEQUENCE [LARGE SCALE GENOMIC DNA]</scope>
    <source>
        <strain evidence="9">if_2019</strain>
        <tissue evidence="8">Muscle</tissue>
    </source>
</reference>
<keyword evidence="3" id="KW-0813">Transport</keyword>
<comment type="function">
    <text evidence="6">Component of the ESCRT-I complex, a regulator of vesicular trafficking process. Required for the sorting of endocytic ubiquitinated cargos into multivesicular bodies. May be involved in cell growth and differentiation.</text>
</comment>
<evidence type="ECO:0000256" key="5">
    <source>
        <dbReference type="ARBA" id="ARBA00022927"/>
    </source>
</evidence>
<evidence type="ECO:0000313" key="9">
    <source>
        <dbReference type="Proteomes" id="UP001482620"/>
    </source>
</evidence>
<feature type="domain" description="VPS37 C-terminal" evidence="7">
    <location>
        <begin position="16"/>
        <end position="98"/>
    </location>
</feature>
<dbReference type="PANTHER" id="PTHR13678">
    <property type="entry name" value="VACUOLAR PROTEIN SORTING-ASSOCIATED PROTEIN 37"/>
    <property type="match status" value="1"/>
</dbReference>